<evidence type="ECO:0000313" key="6">
    <source>
        <dbReference type="Proteomes" id="UP000186879"/>
    </source>
</evidence>
<feature type="domain" description="ChsH2 rubredoxin-like zinc ribbon" evidence="2">
    <location>
        <begin position="10"/>
        <end position="41"/>
    </location>
</feature>
<dbReference type="EMBL" id="RJJG01000001">
    <property type="protein sequence ID" value="RNI10628.1"/>
    <property type="molecule type" value="Genomic_DNA"/>
</dbReference>
<dbReference type="Pfam" id="PF01796">
    <property type="entry name" value="OB_ChsH2_C"/>
    <property type="match status" value="1"/>
</dbReference>
<evidence type="ECO:0000313" key="5">
    <source>
        <dbReference type="EMBL" id="SDW10832.1"/>
    </source>
</evidence>
<protein>
    <submittedName>
        <fullName evidence="3">Transcriptional regulator</fullName>
    </submittedName>
    <submittedName>
        <fullName evidence="4">Zn-ribbon domain-containing OB-fold protein</fullName>
    </submittedName>
</protein>
<keyword evidence="6" id="KW-1185">Reference proteome</keyword>
<dbReference type="Gene3D" id="6.10.30.10">
    <property type="match status" value="1"/>
</dbReference>
<proteinExistence type="predicted"/>
<reference evidence="4 8" key="3">
    <citation type="submission" date="2018-10" db="EMBL/GenBank/DDBJ databases">
        <title>Cultivation of a novel Methanohalophilus strain from Kebrit Deep of the Red Sea and a genomic comparison of members of the genus Methanohalophilus.</title>
        <authorList>
            <person name="Guan Y."/>
            <person name="Ngugi D.K."/>
            <person name="Stingl U."/>
        </authorList>
    </citation>
    <scope>NUCLEOTIDE SEQUENCE [LARGE SCALE GENOMIC DNA]</scope>
    <source>
        <strain evidence="4 8">DSM 3094</strain>
    </source>
</reference>
<dbReference type="SUPFAM" id="SSF50249">
    <property type="entry name" value="Nucleic acid-binding proteins"/>
    <property type="match status" value="1"/>
</dbReference>
<dbReference type="STRING" id="2177.BHR79_02645"/>
<dbReference type="Pfam" id="PF12172">
    <property type="entry name" value="zf-ChsH2"/>
    <property type="match status" value="1"/>
</dbReference>
<dbReference type="RefSeq" id="WP_013036644.1">
    <property type="nucleotide sequence ID" value="NZ_CP017921.1"/>
</dbReference>
<dbReference type="InterPro" id="IPR002878">
    <property type="entry name" value="ChsH2_C"/>
</dbReference>
<evidence type="ECO:0000259" key="1">
    <source>
        <dbReference type="Pfam" id="PF01796"/>
    </source>
</evidence>
<dbReference type="InterPro" id="IPR052513">
    <property type="entry name" value="Thioester_dehydratase-like"/>
</dbReference>
<dbReference type="Proteomes" id="UP000186879">
    <property type="component" value="Chromosome"/>
</dbReference>
<dbReference type="AlphaFoldDB" id="A0A1L3Q0W8"/>
<dbReference type="GeneID" id="8982297"/>
<evidence type="ECO:0000259" key="2">
    <source>
        <dbReference type="Pfam" id="PF12172"/>
    </source>
</evidence>
<feature type="domain" description="ChsH2 C-terminal OB-fold" evidence="1">
    <location>
        <begin position="49"/>
        <end position="109"/>
    </location>
</feature>
<dbReference type="PANTHER" id="PTHR34075:SF5">
    <property type="entry name" value="BLR3430 PROTEIN"/>
    <property type="match status" value="1"/>
</dbReference>
<dbReference type="InterPro" id="IPR022002">
    <property type="entry name" value="ChsH2_Znr"/>
</dbReference>
<evidence type="ECO:0000313" key="4">
    <source>
        <dbReference type="EMBL" id="RNI10628.1"/>
    </source>
</evidence>
<sequence>MSVARFWRQQVQRYNLVGNHCRNCDEYYYPPRTTCPFCRRNGEMEEYKFSGKGELVTYTIIHSAAEGFEHQTPYVLGIVKLEEGPRLTSQIIAQPEDVNIGMKVRPVFRKLGESGDKGMLHYGTKFTPA</sequence>
<dbReference type="KEGG" id="mhaz:BHR79_02645"/>
<dbReference type="EMBL" id="FNMU01000001">
    <property type="protein sequence ID" value="SDW10832.1"/>
    <property type="molecule type" value="Genomic_DNA"/>
</dbReference>
<reference evidence="5 7" key="2">
    <citation type="submission" date="2016-10" db="EMBL/GenBank/DDBJ databases">
        <authorList>
            <person name="de Groot N.N."/>
        </authorList>
    </citation>
    <scope>NUCLEOTIDE SEQUENCE [LARGE SCALE GENOMIC DNA]</scope>
    <source>
        <strain evidence="5 7">Z-7982</strain>
    </source>
</reference>
<organism evidence="3 6">
    <name type="scientific">Methanohalophilus halophilus</name>
    <dbReference type="NCBI Taxonomy" id="2177"/>
    <lineage>
        <taxon>Archaea</taxon>
        <taxon>Methanobacteriati</taxon>
        <taxon>Methanobacteriota</taxon>
        <taxon>Stenosarchaea group</taxon>
        <taxon>Methanomicrobia</taxon>
        <taxon>Methanosarcinales</taxon>
        <taxon>Methanosarcinaceae</taxon>
        <taxon>Methanohalophilus</taxon>
    </lineage>
</organism>
<name>A0A1L3Q0W8_9EURY</name>
<dbReference type="Proteomes" id="UP000198669">
    <property type="component" value="Unassembled WGS sequence"/>
</dbReference>
<dbReference type="PANTHER" id="PTHR34075">
    <property type="entry name" value="BLR3430 PROTEIN"/>
    <property type="match status" value="1"/>
</dbReference>
<dbReference type="Proteomes" id="UP000267921">
    <property type="component" value="Unassembled WGS sequence"/>
</dbReference>
<gene>
    <name evidence="3" type="ORF">BHR79_02645</name>
    <name evidence="4" type="ORF">EFE40_00135</name>
    <name evidence="5" type="ORF">SAMN04515625_0356</name>
</gene>
<dbReference type="OrthoDB" id="9573at2157"/>
<reference evidence="3 6" key="1">
    <citation type="submission" date="2016-10" db="EMBL/GenBank/DDBJ databases">
        <title>Methanohalophilus halophilus.</title>
        <authorList>
            <person name="L'haridon S."/>
        </authorList>
    </citation>
    <scope>NUCLEOTIDE SEQUENCE [LARGE SCALE GENOMIC DNA]</scope>
    <source>
        <strain evidence="3 6">Z-7982</strain>
    </source>
</reference>
<accession>A0A1L3Q0W8</accession>
<evidence type="ECO:0000313" key="8">
    <source>
        <dbReference type="Proteomes" id="UP000267921"/>
    </source>
</evidence>
<evidence type="ECO:0000313" key="7">
    <source>
        <dbReference type="Proteomes" id="UP000198669"/>
    </source>
</evidence>
<evidence type="ECO:0000313" key="3">
    <source>
        <dbReference type="EMBL" id="APH38495.1"/>
    </source>
</evidence>
<dbReference type="EMBL" id="CP017921">
    <property type="protein sequence ID" value="APH38495.1"/>
    <property type="molecule type" value="Genomic_DNA"/>
</dbReference>
<dbReference type="InterPro" id="IPR012340">
    <property type="entry name" value="NA-bd_OB-fold"/>
</dbReference>